<evidence type="ECO:0000256" key="1">
    <source>
        <dbReference type="SAM" id="Coils"/>
    </source>
</evidence>
<keyword evidence="1" id="KW-0175">Coiled coil</keyword>
<dbReference type="EMBL" id="JALJOS010000034">
    <property type="protein sequence ID" value="KAK9822102.1"/>
    <property type="molecule type" value="Genomic_DNA"/>
</dbReference>
<comment type="caution">
    <text evidence="3">The sequence shown here is derived from an EMBL/GenBank/DDBJ whole genome shotgun (WGS) entry which is preliminary data.</text>
</comment>
<accession>A0AAW1QKY3</accession>
<dbReference type="AlphaFoldDB" id="A0AAW1QKY3"/>
<sequence length="573" mass="63608">MHFGQSDEQLKKLLQTKTRLLDQAETSLFKAQKELSALKEAKGVADKDLKQLISARLADHKSSEAEIQEAQRWRQRAEHAEHERSKLEAQLSAARSQGKLNMDRLQTDLQDLRFSNKENQGANAARNSMEAQLREAQRRMAQAQHEHARQVMQLQHSLKHEADSSSQLEAQAAQLHEAIGAKKAAQHAADSFSQQLKKLQQESDQQQQITRQAELTAYNTQTDLQHSQAACSKLEASKRALQASLDQSGQQLKETRAKMQSQQRLLQEVANEHDNAQASIKKLEVAVLTAQHDQAVTNAATLRLDENSSASQASLKAQHSKLQVQHESAMTELEIVQTRLVHAAQRCSDLQQAIDAKQNNLSVTSTALAEKEGEATVLTAAIDTLEAEVQRQRQMQTEQAQRFASAGARLAELESDLQSMQKAMDAESHDHASVAERQQEAMLKLQAELKMCQEAYASLKAAHSVAEERLTGVRSELAEKAALLDQAGVDVEELQLANTELRRELESSLGARDALDVALTAIKQRMDIASLLKHEDQSPIGYIPAYDDWSSRTSNLASDRACNQEDKEIANAS</sequence>
<keyword evidence="4" id="KW-1185">Reference proteome</keyword>
<evidence type="ECO:0000256" key="2">
    <source>
        <dbReference type="SAM" id="MobiDB-lite"/>
    </source>
</evidence>
<name>A0AAW1QKY3_9CHLO</name>
<evidence type="ECO:0000313" key="4">
    <source>
        <dbReference type="Proteomes" id="UP001438707"/>
    </source>
</evidence>
<feature type="compositionally biased region" description="Basic and acidic residues" evidence="2">
    <location>
        <begin position="59"/>
        <end position="87"/>
    </location>
</feature>
<feature type="compositionally biased region" description="Basic and acidic residues" evidence="2">
    <location>
        <begin position="132"/>
        <end position="149"/>
    </location>
</feature>
<evidence type="ECO:0000313" key="3">
    <source>
        <dbReference type="EMBL" id="KAK9822102.1"/>
    </source>
</evidence>
<feature type="region of interest" description="Disordered" evidence="2">
    <location>
        <begin position="59"/>
        <end position="98"/>
    </location>
</feature>
<proteinExistence type="predicted"/>
<feature type="compositionally biased region" description="Polar residues" evidence="2">
    <location>
        <begin position="117"/>
        <end position="130"/>
    </location>
</feature>
<feature type="coiled-coil region" evidence="1">
    <location>
        <begin position="340"/>
        <end position="511"/>
    </location>
</feature>
<gene>
    <name evidence="3" type="ORF">WJX74_007691</name>
</gene>
<feature type="coiled-coil region" evidence="1">
    <location>
        <begin position="182"/>
        <end position="286"/>
    </location>
</feature>
<feature type="region of interest" description="Disordered" evidence="2">
    <location>
        <begin position="116"/>
        <end position="150"/>
    </location>
</feature>
<organism evidence="3 4">
    <name type="scientific">Apatococcus lobatus</name>
    <dbReference type="NCBI Taxonomy" id="904363"/>
    <lineage>
        <taxon>Eukaryota</taxon>
        <taxon>Viridiplantae</taxon>
        <taxon>Chlorophyta</taxon>
        <taxon>core chlorophytes</taxon>
        <taxon>Trebouxiophyceae</taxon>
        <taxon>Chlorellales</taxon>
        <taxon>Chlorellaceae</taxon>
        <taxon>Apatococcus</taxon>
    </lineage>
</organism>
<protein>
    <submittedName>
        <fullName evidence="3">Uncharacterized protein</fullName>
    </submittedName>
</protein>
<reference evidence="3 4" key="1">
    <citation type="journal article" date="2024" name="Nat. Commun.">
        <title>Phylogenomics reveals the evolutionary origins of lichenization in chlorophyte algae.</title>
        <authorList>
            <person name="Puginier C."/>
            <person name="Libourel C."/>
            <person name="Otte J."/>
            <person name="Skaloud P."/>
            <person name="Haon M."/>
            <person name="Grisel S."/>
            <person name="Petersen M."/>
            <person name="Berrin J.G."/>
            <person name="Delaux P.M."/>
            <person name="Dal Grande F."/>
            <person name="Keller J."/>
        </authorList>
    </citation>
    <scope>NUCLEOTIDE SEQUENCE [LARGE SCALE GENOMIC DNA]</scope>
    <source>
        <strain evidence="3 4">SAG 2145</strain>
    </source>
</reference>
<dbReference type="Proteomes" id="UP001438707">
    <property type="component" value="Unassembled WGS sequence"/>
</dbReference>